<dbReference type="EMBL" id="BFAD01000017">
    <property type="protein sequence ID" value="GBE89946.1"/>
    <property type="molecule type" value="Genomic_DNA"/>
</dbReference>
<dbReference type="InterPro" id="IPR036812">
    <property type="entry name" value="NAD(P)_OxRdtase_dom_sf"/>
</dbReference>
<keyword evidence="2" id="KW-1185">Reference proteome</keyword>
<gene>
    <name evidence="1" type="ORF">SCP_1702720</name>
</gene>
<reference evidence="1 2" key="1">
    <citation type="journal article" date="2018" name="Sci. Rep.">
        <title>Genome sequence of the cauliflower mushroom Sparassis crispa (Hanabiratake) and its association with beneficial usage.</title>
        <authorList>
            <person name="Kiyama R."/>
            <person name="Furutani Y."/>
            <person name="Kawaguchi K."/>
            <person name="Nakanishi T."/>
        </authorList>
    </citation>
    <scope>NUCLEOTIDE SEQUENCE [LARGE SCALE GENOMIC DNA]</scope>
</reference>
<dbReference type="SUPFAM" id="SSF51430">
    <property type="entry name" value="NAD(P)-linked oxidoreductase"/>
    <property type="match status" value="1"/>
</dbReference>
<proteinExistence type="predicted"/>
<dbReference type="Gene3D" id="3.20.20.100">
    <property type="entry name" value="NADP-dependent oxidoreductase domain"/>
    <property type="match status" value="1"/>
</dbReference>
<dbReference type="AlphaFoldDB" id="A0A401H676"/>
<evidence type="ECO:0000313" key="1">
    <source>
        <dbReference type="EMBL" id="GBE89946.1"/>
    </source>
</evidence>
<dbReference type="OrthoDB" id="48988at2759"/>
<protein>
    <submittedName>
        <fullName evidence="1">Uncharacterized protein</fullName>
    </submittedName>
</protein>
<dbReference type="RefSeq" id="XP_027620859.1">
    <property type="nucleotide sequence ID" value="XM_027765058.1"/>
</dbReference>
<dbReference type="InParanoid" id="A0A401H676"/>
<name>A0A401H676_9APHY</name>
<evidence type="ECO:0000313" key="2">
    <source>
        <dbReference type="Proteomes" id="UP000287166"/>
    </source>
</evidence>
<dbReference type="Proteomes" id="UP000287166">
    <property type="component" value="Unassembled WGS sequence"/>
</dbReference>
<organism evidence="1 2">
    <name type="scientific">Sparassis crispa</name>
    <dbReference type="NCBI Taxonomy" id="139825"/>
    <lineage>
        <taxon>Eukaryota</taxon>
        <taxon>Fungi</taxon>
        <taxon>Dikarya</taxon>
        <taxon>Basidiomycota</taxon>
        <taxon>Agaricomycotina</taxon>
        <taxon>Agaricomycetes</taxon>
        <taxon>Polyporales</taxon>
        <taxon>Sparassidaceae</taxon>
        <taxon>Sparassis</taxon>
    </lineage>
</organism>
<dbReference type="GeneID" id="38786863"/>
<comment type="caution">
    <text evidence="1">The sequence shown here is derived from an EMBL/GenBank/DDBJ whole genome shotgun (WGS) entry which is preliminary data.</text>
</comment>
<sequence>MVSEHAVNHSPLIHEVNSRTSRCIPEPEEMLDHNVITPGIWNAPAWVVVKANAYARTAGKTPFAIYQGGWSVLQRDLEREIIPMARSEGAPYY</sequence>
<accession>A0A401H676</accession>
<dbReference type="STRING" id="139825.A0A401H676"/>